<protein>
    <submittedName>
        <fullName evidence="2">Uncharacterized protein</fullName>
    </submittedName>
</protein>
<proteinExistence type="predicted"/>
<organism evidence="2 3">
    <name type="scientific">Myodes glareolus</name>
    <name type="common">Bank vole</name>
    <name type="synonym">Clethrionomys glareolus</name>
    <dbReference type="NCBI Taxonomy" id="447135"/>
    <lineage>
        <taxon>Eukaryota</taxon>
        <taxon>Metazoa</taxon>
        <taxon>Chordata</taxon>
        <taxon>Craniata</taxon>
        <taxon>Vertebrata</taxon>
        <taxon>Euteleostomi</taxon>
        <taxon>Mammalia</taxon>
        <taxon>Eutheria</taxon>
        <taxon>Euarchontoglires</taxon>
        <taxon>Glires</taxon>
        <taxon>Rodentia</taxon>
        <taxon>Myomorpha</taxon>
        <taxon>Muroidea</taxon>
        <taxon>Cricetidae</taxon>
        <taxon>Arvicolinae</taxon>
        <taxon>Myodes</taxon>
    </lineage>
</organism>
<dbReference type="Proteomes" id="UP001488838">
    <property type="component" value="Unassembled WGS sequence"/>
</dbReference>
<dbReference type="AlphaFoldDB" id="A0AAW0H1P2"/>
<accession>A0AAW0H1P2</accession>
<sequence length="117" mass="12565">GLYAGGVKEAPVKLLGSCTPGSLDLSSATTEELLPIIHHRQDLERLGLDRGHARDAEPGSGESIHGQGWVAHPPIPDSMDQHFPATSFSGSCWDFPLKDRFLAGTSQERAPWYSGSV</sequence>
<reference evidence="2 3" key="1">
    <citation type="journal article" date="2023" name="bioRxiv">
        <title>Conserved and derived expression patterns and positive selection on dental genes reveal complex evolutionary context of ever-growing rodent molars.</title>
        <authorList>
            <person name="Calamari Z.T."/>
            <person name="Song A."/>
            <person name="Cohen E."/>
            <person name="Akter M."/>
            <person name="Roy R.D."/>
            <person name="Hallikas O."/>
            <person name="Christensen M.M."/>
            <person name="Li P."/>
            <person name="Marangoni P."/>
            <person name="Jernvall J."/>
            <person name="Klein O.D."/>
        </authorList>
    </citation>
    <scope>NUCLEOTIDE SEQUENCE [LARGE SCALE GENOMIC DNA]</scope>
    <source>
        <strain evidence="2">V071</strain>
    </source>
</reference>
<gene>
    <name evidence="2" type="ORF">U0070_020576</name>
</gene>
<feature type="non-terminal residue" evidence="2">
    <location>
        <position position="117"/>
    </location>
</feature>
<name>A0AAW0H1P2_MYOGA</name>
<evidence type="ECO:0000313" key="3">
    <source>
        <dbReference type="Proteomes" id="UP001488838"/>
    </source>
</evidence>
<comment type="caution">
    <text evidence="2">The sequence shown here is derived from an EMBL/GenBank/DDBJ whole genome shotgun (WGS) entry which is preliminary data.</text>
</comment>
<keyword evidence="3" id="KW-1185">Reference proteome</keyword>
<feature type="region of interest" description="Disordered" evidence="1">
    <location>
        <begin position="51"/>
        <end position="81"/>
    </location>
</feature>
<feature type="non-terminal residue" evidence="2">
    <location>
        <position position="1"/>
    </location>
</feature>
<evidence type="ECO:0000313" key="2">
    <source>
        <dbReference type="EMBL" id="KAK7795192.1"/>
    </source>
</evidence>
<dbReference type="EMBL" id="JBBHLL010003051">
    <property type="protein sequence ID" value="KAK7795192.1"/>
    <property type="molecule type" value="Genomic_DNA"/>
</dbReference>
<evidence type="ECO:0000256" key="1">
    <source>
        <dbReference type="SAM" id="MobiDB-lite"/>
    </source>
</evidence>